<dbReference type="Gene3D" id="1.10.287.850">
    <property type="entry name" value="HP0062-like domain"/>
    <property type="match status" value="1"/>
</dbReference>
<dbReference type="RefSeq" id="WP_016894173.1">
    <property type="nucleotide sequence ID" value="NZ_FVGW01000023.1"/>
</dbReference>
<proteinExistence type="predicted"/>
<protein>
    <submittedName>
        <fullName evidence="2">PE-like protein</fullName>
    </submittedName>
</protein>
<name>A0A1T8VAC0_9MYCO</name>
<sequence>MTALDLDEEGVTQAGMQLMTNGVQGVTQSIGALAPALTPAPAGMDEVSAAASAGHGAFTVSWQAINAFMNQEIVRLGGAFMESVAEYKLKDVSSAATI</sequence>
<dbReference type="Proteomes" id="UP000190074">
    <property type="component" value="Unassembled WGS sequence"/>
</dbReference>
<dbReference type="Pfam" id="PF00934">
    <property type="entry name" value="PE"/>
    <property type="match status" value="1"/>
</dbReference>
<dbReference type="InterPro" id="IPR000084">
    <property type="entry name" value="PE-PGRS_N"/>
</dbReference>
<feature type="domain" description="PE" evidence="1">
    <location>
        <begin position="11"/>
        <end position="91"/>
    </location>
</feature>
<dbReference type="AlphaFoldDB" id="A0A1T8VAC0"/>
<accession>A0A1T8VAC0</accession>
<organism evidence="2 3">
    <name type="scientific">Mycobacteroides abscessus subsp. massiliense</name>
    <dbReference type="NCBI Taxonomy" id="1962118"/>
    <lineage>
        <taxon>Bacteria</taxon>
        <taxon>Bacillati</taxon>
        <taxon>Actinomycetota</taxon>
        <taxon>Actinomycetes</taxon>
        <taxon>Mycobacteriales</taxon>
        <taxon>Mycobacteriaceae</taxon>
        <taxon>Mycobacteroides</taxon>
        <taxon>Mycobacteroides abscessus</taxon>
    </lineage>
</organism>
<dbReference type="EMBL" id="FVGW01000023">
    <property type="protein sequence ID" value="SKN01993.1"/>
    <property type="molecule type" value="Genomic_DNA"/>
</dbReference>
<gene>
    <name evidence="2" type="ORF">SAMEA2259716_05777</name>
</gene>
<evidence type="ECO:0000313" key="3">
    <source>
        <dbReference type="Proteomes" id="UP000190074"/>
    </source>
</evidence>
<reference evidence="2 3" key="1">
    <citation type="submission" date="2016-11" db="EMBL/GenBank/DDBJ databases">
        <authorList>
            <consortium name="Pathogen Informatics"/>
        </authorList>
    </citation>
    <scope>NUCLEOTIDE SEQUENCE [LARGE SCALE GENOMIC DNA]</scope>
    <source>
        <strain evidence="2 3">911</strain>
    </source>
</reference>
<evidence type="ECO:0000259" key="1">
    <source>
        <dbReference type="Pfam" id="PF00934"/>
    </source>
</evidence>
<evidence type="ECO:0000313" key="2">
    <source>
        <dbReference type="EMBL" id="SKN01993.1"/>
    </source>
</evidence>